<accession>A0ABT8EJ00</accession>
<dbReference type="EMBL" id="JAJHNU010000001">
    <property type="protein sequence ID" value="MDN4121263.1"/>
    <property type="molecule type" value="Genomic_DNA"/>
</dbReference>
<name>A0ABT8EJ00_9BURK</name>
<gene>
    <name evidence="1" type="ORF">LMS43_08185</name>
</gene>
<comment type="caution">
    <text evidence="1">The sequence shown here is derived from an EMBL/GenBank/DDBJ whole genome shotgun (WGS) entry which is preliminary data.</text>
</comment>
<protein>
    <submittedName>
        <fullName evidence="1">Uncharacterized protein</fullName>
    </submittedName>
</protein>
<proteinExistence type="predicted"/>
<reference evidence="1" key="1">
    <citation type="submission" date="2021-11" db="EMBL/GenBank/DDBJ databases">
        <title>Draft genome sequence of Alcaligenes endophyticus type strain CCUG 75668T.</title>
        <authorList>
            <person name="Salva-Serra F."/>
            <person name="Duran R.E."/>
            <person name="Seeger M."/>
            <person name="Moore E.R.B."/>
            <person name="Jaen-Luchoro D."/>
        </authorList>
    </citation>
    <scope>NUCLEOTIDE SEQUENCE</scope>
    <source>
        <strain evidence="1">CCUG 75668</strain>
    </source>
</reference>
<dbReference type="RefSeq" id="WP_266124885.1">
    <property type="nucleotide sequence ID" value="NZ_JAJHNU010000001.1"/>
</dbReference>
<evidence type="ECO:0000313" key="1">
    <source>
        <dbReference type="EMBL" id="MDN4121263.1"/>
    </source>
</evidence>
<organism evidence="1 2">
    <name type="scientific">Alcaligenes endophyticus</name>
    <dbReference type="NCBI Taxonomy" id="1929088"/>
    <lineage>
        <taxon>Bacteria</taxon>
        <taxon>Pseudomonadati</taxon>
        <taxon>Pseudomonadota</taxon>
        <taxon>Betaproteobacteria</taxon>
        <taxon>Burkholderiales</taxon>
        <taxon>Alcaligenaceae</taxon>
        <taxon>Alcaligenes</taxon>
    </lineage>
</organism>
<dbReference type="Proteomes" id="UP001168613">
    <property type="component" value="Unassembled WGS sequence"/>
</dbReference>
<sequence>MLVYFLLFALLLLCIGTLMHHLKMVEAFRHRLFNIDARIQALSLDEQMGRNSSDVRLNRLEQKVL</sequence>
<evidence type="ECO:0000313" key="2">
    <source>
        <dbReference type="Proteomes" id="UP001168613"/>
    </source>
</evidence>
<keyword evidence="2" id="KW-1185">Reference proteome</keyword>